<organism evidence="2 3">
    <name type="scientific">Thermus scotoductus</name>
    <dbReference type="NCBI Taxonomy" id="37636"/>
    <lineage>
        <taxon>Bacteria</taxon>
        <taxon>Thermotogati</taxon>
        <taxon>Deinococcota</taxon>
        <taxon>Deinococci</taxon>
        <taxon>Thermales</taxon>
        <taxon>Thermaceae</taxon>
        <taxon>Thermus</taxon>
    </lineage>
</organism>
<dbReference type="InterPro" id="IPR019734">
    <property type="entry name" value="TPR_rpt"/>
</dbReference>
<evidence type="ECO:0000313" key="2">
    <source>
        <dbReference type="EMBL" id="RTH04358.1"/>
    </source>
</evidence>
<feature type="signal peptide" evidence="1">
    <location>
        <begin position="1"/>
        <end position="15"/>
    </location>
</feature>
<feature type="non-terminal residue" evidence="2">
    <location>
        <position position="113"/>
    </location>
</feature>
<evidence type="ECO:0000256" key="1">
    <source>
        <dbReference type="SAM" id="SignalP"/>
    </source>
</evidence>
<dbReference type="AlphaFoldDB" id="A0A430RAG2"/>
<proteinExistence type="predicted"/>
<name>A0A430RAG2_THESC</name>
<evidence type="ECO:0000313" key="3">
    <source>
        <dbReference type="Proteomes" id="UP000286910"/>
    </source>
</evidence>
<feature type="chain" id="PRO_5018992632" evidence="1">
    <location>
        <begin position="16"/>
        <end position="113"/>
    </location>
</feature>
<accession>A0A430RAG2</accession>
<gene>
    <name evidence="2" type="ORF">CSW45_05410</name>
</gene>
<dbReference type="SUPFAM" id="SSF48452">
    <property type="entry name" value="TPR-like"/>
    <property type="match status" value="1"/>
</dbReference>
<keyword evidence="1" id="KW-0732">Signal</keyword>
<dbReference type="InterPro" id="IPR011990">
    <property type="entry name" value="TPR-like_helical_dom_sf"/>
</dbReference>
<sequence>MRALALLLLGSLALASPLEEARALYARGEMEGVLARLKPLLQGYDPPEEALLLAGFAHHRLGQREEALYAFSRLVGTLRGGAEALFGFGLALRAAGDLEGARSALEEAYGQGY</sequence>
<dbReference type="Proteomes" id="UP000286910">
    <property type="component" value="Unassembled WGS sequence"/>
</dbReference>
<reference evidence="2 3" key="1">
    <citation type="journal article" date="2019" name="Extremophiles">
        <title>Biogeography of thermophiles and predominance of Thermus scotoductus in domestic water heaters.</title>
        <authorList>
            <person name="Wilpiszeski R.L."/>
            <person name="Zhang Z."/>
            <person name="House C.H."/>
        </authorList>
    </citation>
    <scope>NUCLEOTIDE SEQUENCE [LARGE SCALE GENOMIC DNA]</scope>
    <source>
        <strain evidence="2 3">32_S32</strain>
    </source>
</reference>
<comment type="caution">
    <text evidence="2">The sequence shown here is derived from an EMBL/GenBank/DDBJ whole genome shotgun (WGS) entry which is preliminary data.</text>
</comment>
<dbReference type="EMBL" id="PELR01000125">
    <property type="protein sequence ID" value="RTH04358.1"/>
    <property type="molecule type" value="Genomic_DNA"/>
</dbReference>
<dbReference type="Pfam" id="PF13174">
    <property type="entry name" value="TPR_6"/>
    <property type="match status" value="2"/>
</dbReference>
<dbReference type="Gene3D" id="1.25.40.10">
    <property type="entry name" value="Tetratricopeptide repeat domain"/>
    <property type="match status" value="1"/>
</dbReference>
<protein>
    <submittedName>
        <fullName evidence="2">Uncharacterized protein</fullName>
    </submittedName>
</protein>